<gene>
    <name evidence="1" type="ORF">TrCOL_g6099</name>
</gene>
<comment type="caution">
    <text evidence="1">The sequence shown here is derived from an EMBL/GenBank/DDBJ whole genome shotgun (WGS) entry which is preliminary data.</text>
</comment>
<organism evidence="1 2">
    <name type="scientific">Triparma columacea</name>
    <dbReference type="NCBI Taxonomy" id="722753"/>
    <lineage>
        <taxon>Eukaryota</taxon>
        <taxon>Sar</taxon>
        <taxon>Stramenopiles</taxon>
        <taxon>Ochrophyta</taxon>
        <taxon>Bolidophyceae</taxon>
        <taxon>Parmales</taxon>
        <taxon>Triparmaceae</taxon>
        <taxon>Triparma</taxon>
    </lineage>
</organism>
<name>A0A9W7LGI2_9STRA</name>
<evidence type="ECO:0000313" key="1">
    <source>
        <dbReference type="EMBL" id="GMI49166.1"/>
    </source>
</evidence>
<dbReference type="EMBL" id="BRYA01000471">
    <property type="protein sequence ID" value="GMI49166.1"/>
    <property type="molecule type" value="Genomic_DNA"/>
</dbReference>
<proteinExistence type="predicted"/>
<accession>A0A9W7LGI2</accession>
<keyword evidence="2" id="KW-1185">Reference proteome</keyword>
<dbReference type="Proteomes" id="UP001165065">
    <property type="component" value="Unassembled WGS sequence"/>
</dbReference>
<sequence length="436" mass="49042">MDIPPAEAETEKVIFYDKEGFSDTILPLIRNTLSSNEYIDYYPAAANTDCTFYDEGIEKLDVFNFNIDESRRTATDPVATEWEGRSDGVRYLANRQGCSCLGGLHLLWVWIYERSTPALTYAQAVEKGIAFFDATTSPGTFCEITDDFWDEITREGGNQQKDNTGNIADIKAKLEQAEFPCVVGRSIRQGQNFVWNDDDNYDGGVVGIVIANSASEGNEDSATKLYGIMFKPGCNFIVVTNFSRGHCRNMVKVDEGRAKEAIDCIRDAYTAGKGEEGWNRITKGDQLGKFVNCWRMAYLLKLHGFILRCRCGDPGRCSKYLDRAGHIKSIHYLVNTGQHMGPRGDPRLDCWNFSDTDAGNFLRPFDLAAVMIAYDIDISPAKKAEDYDEFTAACALLEPSHNQWTRLQKKAEEILRLEDRADRIADVLLSEEVTEE</sequence>
<dbReference type="AlphaFoldDB" id="A0A9W7LGI2"/>
<reference evidence="2" key="1">
    <citation type="journal article" date="2023" name="Commun. Biol.">
        <title>Genome analysis of Parmales, the sister group of diatoms, reveals the evolutionary specialization of diatoms from phago-mixotrophs to photoautotrophs.</title>
        <authorList>
            <person name="Ban H."/>
            <person name="Sato S."/>
            <person name="Yoshikawa S."/>
            <person name="Yamada K."/>
            <person name="Nakamura Y."/>
            <person name="Ichinomiya M."/>
            <person name="Sato N."/>
            <person name="Blanc-Mathieu R."/>
            <person name="Endo H."/>
            <person name="Kuwata A."/>
            <person name="Ogata H."/>
        </authorList>
    </citation>
    <scope>NUCLEOTIDE SEQUENCE [LARGE SCALE GENOMIC DNA]</scope>
</reference>
<protein>
    <submittedName>
        <fullName evidence="1">Uncharacterized protein</fullName>
    </submittedName>
</protein>
<evidence type="ECO:0000313" key="2">
    <source>
        <dbReference type="Proteomes" id="UP001165065"/>
    </source>
</evidence>
<dbReference type="OrthoDB" id="10355642at2759"/>